<name>A0ABP8VIN4_9MICO</name>
<dbReference type="EMBL" id="BAABLM010000001">
    <property type="protein sequence ID" value="GAA4664626.1"/>
    <property type="molecule type" value="Genomic_DNA"/>
</dbReference>
<proteinExistence type="predicted"/>
<dbReference type="Proteomes" id="UP001501295">
    <property type="component" value="Unassembled WGS sequence"/>
</dbReference>
<gene>
    <name evidence="1" type="ORF">GCM10025780_01980</name>
</gene>
<evidence type="ECO:0000313" key="2">
    <source>
        <dbReference type="Proteomes" id="UP001501295"/>
    </source>
</evidence>
<evidence type="ECO:0000313" key="1">
    <source>
        <dbReference type="EMBL" id="GAA4664626.1"/>
    </source>
</evidence>
<keyword evidence="2" id="KW-1185">Reference proteome</keyword>
<reference evidence="2" key="1">
    <citation type="journal article" date="2019" name="Int. J. Syst. Evol. Microbiol.">
        <title>The Global Catalogue of Microorganisms (GCM) 10K type strain sequencing project: providing services to taxonomists for standard genome sequencing and annotation.</title>
        <authorList>
            <consortium name="The Broad Institute Genomics Platform"/>
            <consortium name="The Broad Institute Genome Sequencing Center for Infectious Disease"/>
            <person name="Wu L."/>
            <person name="Ma J."/>
        </authorList>
    </citation>
    <scope>NUCLEOTIDE SEQUENCE [LARGE SCALE GENOMIC DNA]</scope>
    <source>
        <strain evidence="2">JCM 18956</strain>
    </source>
</reference>
<accession>A0ABP8VIN4</accession>
<sequence>MIGYILYRGSDDRLLRLDGQRSSRKRLIRELEDSVPPNSRIVGLVLSGNESRHLHLIDEAA</sequence>
<protein>
    <submittedName>
        <fullName evidence="1">Uncharacterized protein</fullName>
    </submittedName>
</protein>
<organism evidence="1 2">
    <name type="scientific">Frondihabitans cladoniiphilus</name>
    <dbReference type="NCBI Taxonomy" id="715785"/>
    <lineage>
        <taxon>Bacteria</taxon>
        <taxon>Bacillati</taxon>
        <taxon>Actinomycetota</taxon>
        <taxon>Actinomycetes</taxon>
        <taxon>Micrococcales</taxon>
        <taxon>Microbacteriaceae</taxon>
        <taxon>Frondihabitans</taxon>
    </lineage>
</organism>
<comment type="caution">
    <text evidence="1">The sequence shown here is derived from an EMBL/GenBank/DDBJ whole genome shotgun (WGS) entry which is preliminary data.</text>
</comment>
<dbReference type="RefSeq" id="WP_345372156.1">
    <property type="nucleotide sequence ID" value="NZ_BAABLM010000001.1"/>
</dbReference>